<reference evidence="1" key="2">
    <citation type="journal article" date="2021" name="PeerJ">
        <title>Extensive microbial diversity within the chicken gut microbiome revealed by metagenomics and culture.</title>
        <authorList>
            <person name="Gilroy R."/>
            <person name="Ravi A."/>
            <person name="Getino M."/>
            <person name="Pursley I."/>
            <person name="Horton D.L."/>
            <person name="Alikhan N.F."/>
            <person name="Baker D."/>
            <person name="Gharbi K."/>
            <person name="Hall N."/>
            <person name="Watson M."/>
            <person name="Adriaenssens E.M."/>
            <person name="Foster-Nyarko E."/>
            <person name="Jarju S."/>
            <person name="Secka A."/>
            <person name="Antonio M."/>
            <person name="Oren A."/>
            <person name="Chaudhuri R.R."/>
            <person name="La Ragione R."/>
            <person name="Hildebrand F."/>
            <person name="Pallen M.J."/>
        </authorList>
    </citation>
    <scope>NUCLEOTIDE SEQUENCE</scope>
    <source>
        <strain evidence="1">ChiW3-316</strain>
    </source>
</reference>
<gene>
    <name evidence="1" type="ORF">IAD20_07490</name>
</gene>
<sequence>MYLERYAHAFNPPVPSSAEILKKHLVKILTFWIFPSVLRHQTKRRLRHLLGMGPAPETLWEKHVFEKRRQQFLAAQHEKNIYGYKIVSLGCDCFSRTIPTLWGIKPRKKQGEKGCPFDLSDNPLPAVVKYLENDFKGYFNSLAYNKQLKSWWLADDEIVYCHEDDCTETSRSIVTERFAGRINNLRQILYQDTRPALFISHFNPMLAPADINETEQLYNRMYKTLQTARGKRGFRLMIVDTSGKLSAATNLLPEIKLFSCPWLPQPYVWHQPECRYKKTGLKFEQLFIGEVIKILAEMQ</sequence>
<protein>
    <submittedName>
        <fullName evidence="1">Uncharacterized protein</fullName>
    </submittedName>
</protein>
<comment type="caution">
    <text evidence="1">The sequence shown here is derived from an EMBL/GenBank/DDBJ whole genome shotgun (WGS) entry which is preliminary data.</text>
</comment>
<accession>A0A9D1M4Y2</accession>
<name>A0A9D1M4Y2_9PROT</name>
<organism evidence="1 2">
    <name type="scientific">Candidatus Scatocola faecipullorum</name>
    <dbReference type="NCBI Taxonomy" id="2840917"/>
    <lineage>
        <taxon>Bacteria</taxon>
        <taxon>Pseudomonadati</taxon>
        <taxon>Pseudomonadota</taxon>
        <taxon>Alphaproteobacteria</taxon>
        <taxon>Rhodospirillales</taxon>
        <taxon>Rhodospirillaceae</taxon>
        <taxon>Rhodospirillaceae incertae sedis</taxon>
        <taxon>Candidatus Scatocola</taxon>
    </lineage>
</organism>
<reference evidence="1" key="1">
    <citation type="submission" date="2020-10" db="EMBL/GenBank/DDBJ databases">
        <authorList>
            <person name="Gilroy R."/>
        </authorList>
    </citation>
    <scope>NUCLEOTIDE SEQUENCE</scope>
    <source>
        <strain evidence="1">ChiW3-316</strain>
    </source>
</reference>
<dbReference type="Proteomes" id="UP000824107">
    <property type="component" value="Unassembled WGS sequence"/>
</dbReference>
<evidence type="ECO:0000313" key="1">
    <source>
        <dbReference type="EMBL" id="HIU53905.1"/>
    </source>
</evidence>
<evidence type="ECO:0000313" key="2">
    <source>
        <dbReference type="Proteomes" id="UP000824107"/>
    </source>
</evidence>
<dbReference type="EMBL" id="DVNC01000051">
    <property type="protein sequence ID" value="HIU53905.1"/>
    <property type="molecule type" value="Genomic_DNA"/>
</dbReference>
<proteinExistence type="predicted"/>
<dbReference type="AlphaFoldDB" id="A0A9D1M4Y2"/>